<feature type="chain" id="PRO_5019363739" description="exo-alpha-sialidase" evidence="4">
    <location>
        <begin position="20"/>
        <end position="522"/>
    </location>
</feature>
<dbReference type="InterPro" id="IPR036278">
    <property type="entry name" value="Sialidase_sf"/>
</dbReference>
<dbReference type="GO" id="GO:0009313">
    <property type="term" value="P:oligosaccharide catabolic process"/>
    <property type="evidence" value="ECO:0007669"/>
    <property type="project" value="TreeGrafter"/>
</dbReference>
<feature type="signal peptide" evidence="4">
    <location>
        <begin position="1"/>
        <end position="19"/>
    </location>
</feature>
<comment type="catalytic activity">
    <reaction evidence="1">
        <text>Hydrolysis of alpha-(2-&gt;3)-, alpha-(2-&gt;6)-, alpha-(2-&gt;8)- glycosidic linkages of terminal sialic acid residues in oligosaccharides, glycoproteins, glycolipids, colominic acid and synthetic substrates.</text>
        <dbReference type="EC" id="3.2.1.18"/>
    </reaction>
</comment>
<keyword evidence="6" id="KW-0378">Hydrolase</keyword>
<keyword evidence="4" id="KW-0732">Signal</keyword>
<name>A0A448TAW6_MANHA</name>
<dbReference type="EC" id="3.2.1.18" evidence="3"/>
<dbReference type="PANTHER" id="PTHR10628:SF30">
    <property type="entry name" value="EXO-ALPHA-SIALIDASE"/>
    <property type="match status" value="1"/>
</dbReference>
<evidence type="ECO:0000256" key="1">
    <source>
        <dbReference type="ARBA" id="ARBA00000427"/>
    </source>
</evidence>
<dbReference type="GO" id="GO:0004308">
    <property type="term" value="F:exo-alpha-sialidase activity"/>
    <property type="evidence" value="ECO:0007669"/>
    <property type="project" value="UniProtKB-EC"/>
</dbReference>
<dbReference type="InterPro" id="IPR026856">
    <property type="entry name" value="Sialidase_fam"/>
</dbReference>
<dbReference type="RefSeq" id="WP_126301932.1">
    <property type="nucleotide sequence ID" value="NZ_LR134495.1"/>
</dbReference>
<dbReference type="Pfam" id="PF13088">
    <property type="entry name" value="BNR_2"/>
    <property type="match status" value="1"/>
</dbReference>
<dbReference type="GO" id="GO:0016020">
    <property type="term" value="C:membrane"/>
    <property type="evidence" value="ECO:0007669"/>
    <property type="project" value="TreeGrafter"/>
</dbReference>
<dbReference type="InterPro" id="IPR023364">
    <property type="entry name" value="Trans_sialidase_dom3"/>
</dbReference>
<accession>A0A448TAW6</accession>
<evidence type="ECO:0000256" key="2">
    <source>
        <dbReference type="ARBA" id="ARBA00009348"/>
    </source>
</evidence>
<dbReference type="PANTHER" id="PTHR10628">
    <property type="entry name" value="SIALIDASE"/>
    <property type="match status" value="1"/>
</dbReference>
<reference evidence="6" key="1">
    <citation type="submission" date="2018-12" db="EMBL/GenBank/DDBJ databases">
        <authorList>
            <consortium name="Pathogen Informatics"/>
        </authorList>
    </citation>
    <scope>NUCLEOTIDE SEQUENCE [LARGE SCALE GENOMIC DNA]</scope>
    <source>
        <strain evidence="6">NCTC10643</strain>
    </source>
</reference>
<evidence type="ECO:0000256" key="4">
    <source>
        <dbReference type="SAM" id="SignalP"/>
    </source>
</evidence>
<organism evidence="6 7">
    <name type="scientific">Mannheimia haemolytica</name>
    <name type="common">Pasteurella haemolytica</name>
    <dbReference type="NCBI Taxonomy" id="75985"/>
    <lineage>
        <taxon>Bacteria</taxon>
        <taxon>Pseudomonadati</taxon>
        <taxon>Pseudomonadota</taxon>
        <taxon>Gammaproteobacteria</taxon>
        <taxon>Pasteurellales</taxon>
        <taxon>Pasteurellaceae</taxon>
        <taxon>Mannheimia</taxon>
    </lineage>
</organism>
<keyword evidence="6" id="KW-0326">Glycosidase</keyword>
<comment type="similarity">
    <text evidence="2">Belongs to the glycosyl hydrolase 33 family.</text>
</comment>
<evidence type="ECO:0000313" key="7">
    <source>
        <dbReference type="Proteomes" id="UP000271188"/>
    </source>
</evidence>
<dbReference type="CDD" id="cd15482">
    <property type="entry name" value="Sialidase_non-viral"/>
    <property type="match status" value="1"/>
</dbReference>
<feature type="domain" description="Sialidase" evidence="5">
    <location>
        <begin position="270"/>
        <end position="488"/>
    </location>
</feature>
<dbReference type="InterPro" id="IPR011040">
    <property type="entry name" value="Sialidase"/>
</dbReference>
<sequence length="522" mass="59198">MKSVIPFCLFCLFLPYSYAKQTVGAVNGYGEQELEIANNIVIEQEKPLFIANKSARNYRIPSLLTTEDGIVLAAIDKHEFDNKDWGNIDLVIRRSLDNGKTWQNDQVVIDLIEQPYNAPNFENTQSAFVIDPVMVQDKESERIFLLVDMYPESSGIHSHITYQGKREPANPANSLGNGYTKIDDKAFLKLVGKGETYTLREQNHHLSRVYDAQNRPTDYQVVTKGDPDKAYRDLGDVYLGEVSEANYQGNIFLSSQKEFNRSAPFAIQKTSYLWLIYSDDNGKTWSNPVDLNPQLKTDSMKFLGTGPGTGVQLESGSLLVPVYFIDQNDNELTAVIRSEDGGETWVMGETPIKFNGNKAPYKASESHIVELNDGSIMLFTRTNKGNVLVSSSNTEGMTWQSSELDAELLNSYTQLSAIKYSKEINDKTYVLLSNAHSKQMWKRMNGRVWIGEIKANNRIDWQDHIQVTDENETFGYSSLAELPDGKVGLLYEKVGGEIRYIRLEVEQILKDDKLNHYKRSFF</sequence>
<evidence type="ECO:0000313" key="6">
    <source>
        <dbReference type="EMBL" id="VEI77140.1"/>
    </source>
</evidence>
<dbReference type="AlphaFoldDB" id="A0A448TAW6"/>
<evidence type="ECO:0000259" key="5">
    <source>
        <dbReference type="Pfam" id="PF13088"/>
    </source>
</evidence>
<dbReference type="GO" id="GO:0005737">
    <property type="term" value="C:cytoplasm"/>
    <property type="evidence" value="ECO:0007669"/>
    <property type="project" value="TreeGrafter"/>
</dbReference>
<protein>
    <recommendedName>
        <fullName evidence="3">exo-alpha-sialidase</fullName>
        <ecNumber evidence="3">3.2.1.18</ecNumber>
    </recommendedName>
</protein>
<evidence type="ECO:0000256" key="3">
    <source>
        <dbReference type="ARBA" id="ARBA00012733"/>
    </source>
</evidence>
<dbReference type="SUPFAM" id="SSF50939">
    <property type="entry name" value="Sialidases"/>
    <property type="match status" value="1"/>
</dbReference>
<dbReference type="Gene3D" id="2.40.220.10">
    <property type="entry name" value="Intramolecular Trans-sialidase, Domain 3"/>
    <property type="match status" value="1"/>
</dbReference>
<proteinExistence type="inferred from homology"/>
<dbReference type="GO" id="GO:0006689">
    <property type="term" value="P:ganglioside catabolic process"/>
    <property type="evidence" value="ECO:0007669"/>
    <property type="project" value="TreeGrafter"/>
</dbReference>
<dbReference type="Proteomes" id="UP000271188">
    <property type="component" value="Chromosome"/>
</dbReference>
<dbReference type="EMBL" id="LR134495">
    <property type="protein sequence ID" value="VEI77140.1"/>
    <property type="molecule type" value="Genomic_DNA"/>
</dbReference>
<gene>
    <name evidence="6" type="primary">nanA_2</name>
    <name evidence="6" type="ORF">NCTC10643_01232</name>
</gene>
<dbReference type="Gene3D" id="2.120.10.10">
    <property type="match status" value="1"/>
</dbReference>